<evidence type="ECO:0000313" key="3">
    <source>
        <dbReference type="Proteomes" id="UP001551176"/>
    </source>
</evidence>
<feature type="region of interest" description="Disordered" evidence="1">
    <location>
        <begin position="60"/>
        <end position="83"/>
    </location>
</feature>
<evidence type="ECO:0008006" key="4">
    <source>
        <dbReference type="Google" id="ProtNLM"/>
    </source>
</evidence>
<evidence type="ECO:0000256" key="1">
    <source>
        <dbReference type="SAM" id="MobiDB-lite"/>
    </source>
</evidence>
<evidence type="ECO:0000313" key="2">
    <source>
        <dbReference type="EMBL" id="MEU6827009.1"/>
    </source>
</evidence>
<comment type="caution">
    <text evidence="2">The sequence shown here is derived from an EMBL/GenBank/DDBJ whole genome shotgun (WGS) entry which is preliminary data.</text>
</comment>
<organism evidence="2 3">
    <name type="scientific">Streptomyces atriruber</name>
    <dbReference type="NCBI Taxonomy" id="545121"/>
    <lineage>
        <taxon>Bacteria</taxon>
        <taxon>Bacillati</taxon>
        <taxon>Actinomycetota</taxon>
        <taxon>Actinomycetes</taxon>
        <taxon>Kitasatosporales</taxon>
        <taxon>Streptomycetaceae</taxon>
        <taxon>Streptomyces</taxon>
    </lineage>
</organism>
<gene>
    <name evidence="2" type="ORF">ABZ921_40930</name>
</gene>
<dbReference type="RefSeq" id="WP_359358915.1">
    <property type="nucleotide sequence ID" value="NZ_JBEYXV010000046.1"/>
</dbReference>
<dbReference type="EMBL" id="JBEYXV010000046">
    <property type="protein sequence ID" value="MEU6827009.1"/>
    <property type="molecule type" value="Genomic_DNA"/>
</dbReference>
<keyword evidence="3" id="KW-1185">Reference proteome</keyword>
<feature type="region of interest" description="Disordered" evidence="1">
    <location>
        <begin position="109"/>
        <end position="132"/>
    </location>
</feature>
<proteinExistence type="predicted"/>
<protein>
    <recommendedName>
        <fullName evidence="4">Secreted protein</fullName>
    </recommendedName>
</protein>
<reference evidence="2 3" key="1">
    <citation type="submission" date="2024-06" db="EMBL/GenBank/DDBJ databases">
        <title>The Natural Products Discovery Center: Release of the First 8490 Sequenced Strains for Exploring Actinobacteria Biosynthetic Diversity.</title>
        <authorList>
            <person name="Kalkreuter E."/>
            <person name="Kautsar S.A."/>
            <person name="Yang D."/>
            <person name="Bader C.D."/>
            <person name="Teijaro C.N."/>
            <person name="Fluegel L."/>
            <person name="Davis C.M."/>
            <person name="Simpson J.R."/>
            <person name="Lauterbach L."/>
            <person name="Steele A.D."/>
            <person name="Gui C."/>
            <person name="Meng S."/>
            <person name="Li G."/>
            <person name="Viehrig K."/>
            <person name="Ye F."/>
            <person name="Su P."/>
            <person name="Kiefer A.F."/>
            <person name="Nichols A."/>
            <person name="Cepeda A.J."/>
            <person name="Yan W."/>
            <person name="Fan B."/>
            <person name="Jiang Y."/>
            <person name="Adhikari A."/>
            <person name="Zheng C.-J."/>
            <person name="Schuster L."/>
            <person name="Cowan T.M."/>
            <person name="Smanski M.J."/>
            <person name="Chevrette M.G."/>
            <person name="De Carvalho L.P.S."/>
            <person name="Shen B."/>
        </authorList>
    </citation>
    <scope>NUCLEOTIDE SEQUENCE [LARGE SCALE GENOMIC DNA]</scope>
    <source>
        <strain evidence="2 3">NPDC046838</strain>
    </source>
</reference>
<feature type="compositionally biased region" description="Basic and acidic residues" evidence="1">
    <location>
        <begin position="121"/>
        <end position="132"/>
    </location>
</feature>
<accession>A0ABV3C164</accession>
<name>A0ABV3C164_9ACTN</name>
<sequence length="132" mass="14905">MRPEMLTALSALAVATVTAIGGVATAIVGRRQPRRPRGAERRDDFTAVTDKLSDHIARLEREAEQDRQQAEQDRQQAEHDRQRISAQDFALRYIAGWARSLVAYMRQAQLEPPPPPQPIPDEVRPYLHDIGT</sequence>
<dbReference type="Proteomes" id="UP001551176">
    <property type="component" value="Unassembled WGS sequence"/>
</dbReference>